<keyword evidence="3" id="KW-1185">Reference proteome</keyword>
<feature type="compositionally biased region" description="Polar residues" evidence="1">
    <location>
        <begin position="150"/>
        <end position="179"/>
    </location>
</feature>
<feature type="compositionally biased region" description="Low complexity" evidence="1">
    <location>
        <begin position="197"/>
        <end position="209"/>
    </location>
</feature>
<feature type="compositionally biased region" description="Basic and acidic residues" evidence="1">
    <location>
        <begin position="253"/>
        <end position="271"/>
    </location>
</feature>
<comment type="caution">
    <text evidence="2">The sequence shown here is derived from an EMBL/GenBank/DDBJ whole genome shotgun (WGS) entry which is preliminary data.</text>
</comment>
<feature type="region of interest" description="Disordered" evidence="1">
    <location>
        <begin position="333"/>
        <end position="430"/>
    </location>
</feature>
<evidence type="ECO:0000256" key="1">
    <source>
        <dbReference type="SAM" id="MobiDB-lite"/>
    </source>
</evidence>
<feature type="compositionally biased region" description="Basic and acidic residues" evidence="1">
    <location>
        <begin position="378"/>
        <end position="403"/>
    </location>
</feature>
<evidence type="ECO:0000313" key="2">
    <source>
        <dbReference type="EMBL" id="KAK7739094.1"/>
    </source>
</evidence>
<reference evidence="2 3" key="1">
    <citation type="submission" date="2024-02" db="EMBL/GenBank/DDBJ databases">
        <title>De novo assembly and annotation of 12 fungi associated with fruit tree decline syndrome in Ontario, Canada.</title>
        <authorList>
            <person name="Sulman M."/>
            <person name="Ellouze W."/>
            <person name="Ilyukhin E."/>
        </authorList>
    </citation>
    <scope>NUCLEOTIDE SEQUENCE [LARGE SCALE GENOMIC DNA]</scope>
    <source>
        <strain evidence="2 3">M11/M66-122</strain>
    </source>
</reference>
<feature type="region of interest" description="Disordered" evidence="1">
    <location>
        <begin position="195"/>
        <end position="271"/>
    </location>
</feature>
<feature type="compositionally biased region" description="Polar residues" evidence="1">
    <location>
        <begin position="210"/>
        <end position="232"/>
    </location>
</feature>
<gene>
    <name evidence="2" type="ORF">SLS62_011316</name>
</gene>
<accession>A0AAN9U3R0</accession>
<dbReference type="EMBL" id="JAKJXP020000191">
    <property type="protein sequence ID" value="KAK7739094.1"/>
    <property type="molecule type" value="Genomic_DNA"/>
</dbReference>
<proteinExistence type="predicted"/>
<organism evidence="2 3">
    <name type="scientific">Diatrype stigma</name>
    <dbReference type="NCBI Taxonomy" id="117547"/>
    <lineage>
        <taxon>Eukaryota</taxon>
        <taxon>Fungi</taxon>
        <taxon>Dikarya</taxon>
        <taxon>Ascomycota</taxon>
        <taxon>Pezizomycotina</taxon>
        <taxon>Sordariomycetes</taxon>
        <taxon>Xylariomycetidae</taxon>
        <taxon>Xylariales</taxon>
        <taxon>Diatrypaceae</taxon>
        <taxon>Diatrype</taxon>
    </lineage>
</organism>
<feature type="compositionally biased region" description="Basic and acidic residues" evidence="1">
    <location>
        <begin position="124"/>
        <end position="133"/>
    </location>
</feature>
<feature type="compositionally biased region" description="Basic and acidic residues" evidence="1">
    <location>
        <begin position="333"/>
        <end position="354"/>
    </location>
</feature>
<dbReference type="Proteomes" id="UP001320420">
    <property type="component" value="Unassembled WGS sequence"/>
</dbReference>
<sequence>MKDTAIVQVDTIDRSLKGWTEAWEAEDQERINKLTARLNKKIDSLSPSRRDFQNTPGCSSMFSVSPRCLQALGGLAQVGYRLQDVISDYEKHRGQWRLSVMMDLARVVTKIMFILKDILWRRSDNSESSRDDNPSPAAAVPNRGSDVSFDGTSDTTQPPDNNSNTQMIIPSADNLPNTSSANRYATTIFKSINKPWQTQSQSSSNTLTNGPDSSGSSATRLTPNSNPLSDISSGKGGEQVSSLGNGRAPSPARETKRGRERSKGEKIIRDGLKATNPCARCTKGGKTCMVPSDPQEMGTFKCGDCIKGQLGCSLTAMSPGRDDYDETHRRNCVRKEEDRKNAREKAQHLSREESPQNGSQEQGQKKRTVQQQCSGDAAIEREKGQAEGALEDPHDASLQDEPRKKKPARRTPLPTRPPKKAGSKSTSSLG</sequence>
<protein>
    <submittedName>
        <fullName evidence="2">Uncharacterized protein</fullName>
    </submittedName>
</protein>
<evidence type="ECO:0000313" key="3">
    <source>
        <dbReference type="Proteomes" id="UP001320420"/>
    </source>
</evidence>
<dbReference type="AlphaFoldDB" id="A0AAN9U3R0"/>
<name>A0AAN9U3R0_9PEZI</name>
<feature type="region of interest" description="Disordered" evidence="1">
    <location>
        <begin position="124"/>
        <end position="179"/>
    </location>
</feature>